<dbReference type="GO" id="GO:0009982">
    <property type="term" value="F:pseudouridine synthase activity"/>
    <property type="evidence" value="ECO:0007669"/>
    <property type="project" value="InterPro"/>
</dbReference>
<dbReference type="Proteomes" id="UP001515480">
    <property type="component" value="Unassembled WGS sequence"/>
</dbReference>
<evidence type="ECO:0000256" key="6">
    <source>
        <dbReference type="PIRSR" id="PIRSR641708-2"/>
    </source>
</evidence>
<evidence type="ECO:0000259" key="8">
    <source>
        <dbReference type="Pfam" id="PF01416"/>
    </source>
</evidence>
<dbReference type="PANTHER" id="PTHR11142">
    <property type="entry name" value="PSEUDOURIDYLATE SYNTHASE"/>
    <property type="match status" value="1"/>
</dbReference>
<dbReference type="Pfam" id="PF01416">
    <property type="entry name" value="PseudoU_synth_1"/>
    <property type="match status" value="1"/>
</dbReference>
<feature type="binding site" evidence="6">
    <location>
        <position position="209"/>
    </location>
    <ligand>
        <name>substrate</name>
    </ligand>
</feature>
<name>A0AB34J309_PRYPA</name>
<evidence type="ECO:0000313" key="9">
    <source>
        <dbReference type="EMBL" id="KAL1511230.1"/>
    </source>
</evidence>
<dbReference type="Gene3D" id="3.30.70.580">
    <property type="entry name" value="Pseudouridine synthase I, catalytic domain, N-terminal subdomain"/>
    <property type="match status" value="1"/>
</dbReference>
<keyword evidence="3" id="KW-0413">Isomerase</keyword>
<dbReference type="Gene3D" id="3.30.70.660">
    <property type="entry name" value="Pseudouridine synthase I, catalytic domain, C-terminal subdomain"/>
    <property type="match status" value="1"/>
</dbReference>
<feature type="domain" description="Pseudouridine synthase I TruA alpha/beta" evidence="8">
    <location>
        <begin position="274"/>
        <end position="354"/>
    </location>
</feature>
<evidence type="ECO:0000256" key="4">
    <source>
        <dbReference type="ARBA" id="ARBA00036943"/>
    </source>
</evidence>
<dbReference type="GO" id="GO:0003723">
    <property type="term" value="F:RNA binding"/>
    <property type="evidence" value="ECO:0007669"/>
    <property type="project" value="InterPro"/>
</dbReference>
<dbReference type="CDD" id="cd02568">
    <property type="entry name" value="PseudoU_synth_PUS1_PUS2"/>
    <property type="match status" value="1"/>
</dbReference>
<dbReference type="SUPFAM" id="SSF55120">
    <property type="entry name" value="Pseudouridine synthase"/>
    <property type="match status" value="1"/>
</dbReference>
<comment type="caution">
    <text evidence="9">The sequence shown here is derived from an EMBL/GenBank/DDBJ whole genome shotgun (WGS) entry which is preliminary data.</text>
</comment>
<keyword evidence="10" id="KW-1185">Reference proteome</keyword>
<reference evidence="9 10" key="1">
    <citation type="journal article" date="2024" name="Science">
        <title>Giant polyketide synthase enzymes in the biosynthesis of giant marine polyether toxins.</title>
        <authorList>
            <person name="Fallon T.R."/>
            <person name="Shende V.V."/>
            <person name="Wierzbicki I.H."/>
            <person name="Pendleton A.L."/>
            <person name="Watervoot N.F."/>
            <person name="Auber R.P."/>
            <person name="Gonzalez D.J."/>
            <person name="Wisecaver J.H."/>
            <person name="Moore B.S."/>
        </authorList>
    </citation>
    <scope>NUCLEOTIDE SEQUENCE [LARGE SCALE GENOMIC DNA]</scope>
    <source>
        <strain evidence="9 10">12B1</strain>
    </source>
</reference>
<comment type="catalytic activity">
    <reaction evidence="4">
        <text>a uridine in tRNA = a pseudouridine in tRNA</text>
        <dbReference type="Rhea" id="RHEA:54572"/>
        <dbReference type="Rhea" id="RHEA-COMP:13339"/>
        <dbReference type="Rhea" id="RHEA-COMP:13934"/>
        <dbReference type="ChEBI" id="CHEBI:65314"/>
        <dbReference type="ChEBI" id="CHEBI:65315"/>
    </reaction>
</comment>
<proteinExistence type="inferred from homology"/>
<dbReference type="AlphaFoldDB" id="A0AB34J309"/>
<evidence type="ECO:0000256" key="1">
    <source>
        <dbReference type="ARBA" id="ARBA00009375"/>
    </source>
</evidence>
<accession>A0AB34J309</accession>
<dbReference type="InterPro" id="IPR020103">
    <property type="entry name" value="PsdUridine_synth_cat_dom_sf"/>
</dbReference>
<dbReference type="PANTHER" id="PTHR11142:SF4">
    <property type="entry name" value="PSEUDOURIDYLATE SYNTHASE 1 HOMOLOG"/>
    <property type="match status" value="1"/>
</dbReference>
<feature type="active site" description="Nucleophile" evidence="5">
    <location>
        <position position="134"/>
    </location>
</feature>
<evidence type="ECO:0000256" key="3">
    <source>
        <dbReference type="ARBA" id="ARBA00023235"/>
    </source>
</evidence>
<evidence type="ECO:0000313" key="10">
    <source>
        <dbReference type="Proteomes" id="UP001515480"/>
    </source>
</evidence>
<evidence type="ECO:0000256" key="2">
    <source>
        <dbReference type="ARBA" id="ARBA00022694"/>
    </source>
</evidence>
<dbReference type="InterPro" id="IPR020094">
    <property type="entry name" value="TruA/RsuA/RluB/E/F_N"/>
</dbReference>
<dbReference type="FunFam" id="3.30.70.580:FF:000002">
    <property type="entry name" value="tRNA pseudouridine synthase"/>
    <property type="match status" value="1"/>
</dbReference>
<dbReference type="InterPro" id="IPR001406">
    <property type="entry name" value="PsdUridine_synth_TruA"/>
</dbReference>
<feature type="compositionally biased region" description="Basic and acidic residues" evidence="7">
    <location>
        <begin position="444"/>
        <end position="457"/>
    </location>
</feature>
<dbReference type="EMBL" id="JBGBPQ010000014">
    <property type="protein sequence ID" value="KAL1511230.1"/>
    <property type="molecule type" value="Genomic_DNA"/>
</dbReference>
<feature type="compositionally biased region" description="Basic and acidic residues" evidence="7">
    <location>
        <begin position="466"/>
        <end position="476"/>
    </location>
</feature>
<protein>
    <recommendedName>
        <fullName evidence="8">Pseudouridine synthase I TruA alpha/beta domain-containing protein</fullName>
    </recommendedName>
</protein>
<feature type="region of interest" description="Disordered" evidence="7">
    <location>
        <begin position="444"/>
        <end position="476"/>
    </location>
</feature>
<evidence type="ECO:0000256" key="7">
    <source>
        <dbReference type="SAM" id="MobiDB-lite"/>
    </source>
</evidence>
<dbReference type="GO" id="GO:0031119">
    <property type="term" value="P:tRNA pseudouridine synthesis"/>
    <property type="evidence" value="ECO:0007669"/>
    <property type="project" value="InterPro"/>
</dbReference>
<keyword evidence="2" id="KW-0819">tRNA processing</keyword>
<dbReference type="GO" id="GO:0005634">
    <property type="term" value="C:nucleus"/>
    <property type="evidence" value="ECO:0007669"/>
    <property type="project" value="TreeGrafter"/>
</dbReference>
<dbReference type="InterPro" id="IPR041708">
    <property type="entry name" value="PUS1/PUS2-like"/>
</dbReference>
<dbReference type="GO" id="GO:1990481">
    <property type="term" value="P:mRNA pseudouridine synthesis"/>
    <property type="evidence" value="ECO:0007669"/>
    <property type="project" value="TreeGrafter"/>
</dbReference>
<comment type="similarity">
    <text evidence="1">Belongs to the tRNA pseudouridine synthase TruA family.</text>
</comment>
<organism evidence="9 10">
    <name type="scientific">Prymnesium parvum</name>
    <name type="common">Toxic golden alga</name>
    <dbReference type="NCBI Taxonomy" id="97485"/>
    <lineage>
        <taxon>Eukaryota</taxon>
        <taxon>Haptista</taxon>
        <taxon>Haptophyta</taxon>
        <taxon>Prymnesiophyceae</taxon>
        <taxon>Prymnesiales</taxon>
        <taxon>Prymnesiaceae</taxon>
        <taxon>Prymnesium</taxon>
    </lineage>
</organism>
<sequence length="570" mass="63714">MVTLGDAARAIQRFREPFYGFIFPPTMRMPAAAWLLPFPPSLIHTRCMHPNSITAAHRAMSITPSMYKKRHALLTFGYCGTGYYGLQSQTPDGDPNFPTVTDVIRKALLDNGAIRESNWSPFMRTKWSLASRTDKGVHAACAAASMMFETLEEDLEPFDEVGGTASDWKLTDAAVARINLLLPDTIRLFSVTRVRKSFNARKHASSRTYEYVLPVSCLNGIPLAEFDAILRTFEGTHKFHNFASGLRIAAAEDYVAGDDSWPLGIDPRSTNRNAHVFRTVLCSRVHRQISIEGCEYIVLRISGLSFVLHQIRHMVGSALAVANNVVPQHAILTALRSPLKVDVSPLAPGAGLLLDEIVWWDVAGGEYEAQVPAAARTEMERFKTEVIYPHIHSLISESLVFDDFFSRMVEGDSNAMYSPEDYMRLQRIHSAWEQEVVRIVQKRRAESEARQKSKESSSDDVPAEQEPARADRRRDANIPGGLLTSICTHWGLVPGQQSHEMMNYIRSAIANGLLVERGALAYYVDALAKKYGQPTYLPGKDYGTLERFRCTVEMASNRVVLIVYTKSQAP</sequence>
<dbReference type="InterPro" id="IPR020095">
    <property type="entry name" value="PsdUridine_synth_TruA_C"/>
</dbReference>
<dbReference type="InterPro" id="IPR020097">
    <property type="entry name" value="PsdUridine_synth_TruA_a/b_dom"/>
</dbReference>
<gene>
    <name evidence="9" type="ORF">AB1Y20_006041</name>
</gene>
<evidence type="ECO:0000256" key="5">
    <source>
        <dbReference type="PIRSR" id="PIRSR641708-1"/>
    </source>
</evidence>